<reference evidence="2" key="2">
    <citation type="submission" date="2018-08" db="UniProtKB">
        <authorList>
            <consortium name="EnsemblPlants"/>
        </authorList>
    </citation>
    <scope>IDENTIFICATION</scope>
    <source>
        <strain evidence="2">Yugu1</strain>
    </source>
</reference>
<evidence type="ECO:0000256" key="1">
    <source>
        <dbReference type="SAM" id="MobiDB-lite"/>
    </source>
</evidence>
<evidence type="ECO:0000313" key="2">
    <source>
        <dbReference type="EnsemblPlants" id="KQL11839"/>
    </source>
</evidence>
<dbReference type="Proteomes" id="UP000004995">
    <property type="component" value="Unassembled WGS sequence"/>
</dbReference>
<reference evidence="3" key="1">
    <citation type="journal article" date="2012" name="Nat. Biotechnol.">
        <title>Reference genome sequence of the model plant Setaria.</title>
        <authorList>
            <person name="Bennetzen J.L."/>
            <person name="Schmutz J."/>
            <person name="Wang H."/>
            <person name="Percifield R."/>
            <person name="Hawkins J."/>
            <person name="Pontaroli A.C."/>
            <person name="Estep M."/>
            <person name="Feng L."/>
            <person name="Vaughn J.N."/>
            <person name="Grimwood J."/>
            <person name="Jenkins J."/>
            <person name="Barry K."/>
            <person name="Lindquist E."/>
            <person name="Hellsten U."/>
            <person name="Deshpande S."/>
            <person name="Wang X."/>
            <person name="Wu X."/>
            <person name="Mitros T."/>
            <person name="Triplett J."/>
            <person name="Yang X."/>
            <person name="Ye C.Y."/>
            <person name="Mauro-Herrera M."/>
            <person name="Wang L."/>
            <person name="Li P."/>
            <person name="Sharma M."/>
            <person name="Sharma R."/>
            <person name="Ronald P.C."/>
            <person name="Panaud O."/>
            <person name="Kellogg E.A."/>
            <person name="Brutnell T.P."/>
            <person name="Doust A.N."/>
            <person name="Tuskan G.A."/>
            <person name="Rokhsar D."/>
            <person name="Devos K.M."/>
        </authorList>
    </citation>
    <scope>NUCLEOTIDE SEQUENCE [LARGE SCALE GENOMIC DNA]</scope>
    <source>
        <strain evidence="3">cv. Yugu1</strain>
    </source>
</reference>
<dbReference type="Gramene" id="KQL11839">
    <property type="protein sequence ID" value="KQL11839"/>
    <property type="gene ID" value="SETIT_007606mg"/>
</dbReference>
<dbReference type="EMBL" id="AGNK02002652">
    <property type="status" value="NOT_ANNOTATED_CDS"/>
    <property type="molecule type" value="Genomic_DNA"/>
</dbReference>
<name>K3Y095_SETIT</name>
<dbReference type="HOGENOM" id="CLU_2268491_0_0_1"/>
<organism evidence="2 3">
    <name type="scientific">Setaria italica</name>
    <name type="common">Foxtail millet</name>
    <name type="synonym">Panicum italicum</name>
    <dbReference type="NCBI Taxonomy" id="4555"/>
    <lineage>
        <taxon>Eukaryota</taxon>
        <taxon>Viridiplantae</taxon>
        <taxon>Streptophyta</taxon>
        <taxon>Embryophyta</taxon>
        <taxon>Tracheophyta</taxon>
        <taxon>Spermatophyta</taxon>
        <taxon>Magnoliopsida</taxon>
        <taxon>Liliopsida</taxon>
        <taxon>Poales</taxon>
        <taxon>Poaceae</taxon>
        <taxon>PACMAD clade</taxon>
        <taxon>Panicoideae</taxon>
        <taxon>Panicodae</taxon>
        <taxon>Paniceae</taxon>
        <taxon>Cenchrinae</taxon>
        <taxon>Setaria</taxon>
    </lineage>
</organism>
<dbReference type="AlphaFoldDB" id="K3Y095"/>
<sequence length="103" mass="11157">MGTPVTGTAVKSFEFYHVSVTMTSTITIHHGSTGCPRHDSPGSSSSPAPTWPSERRGNRKEWRLFLTGANVSPPIRLSSAEAGERRTGETKLIVRPILIPVSQ</sequence>
<evidence type="ECO:0000313" key="3">
    <source>
        <dbReference type="Proteomes" id="UP000004995"/>
    </source>
</evidence>
<keyword evidence="3" id="KW-1185">Reference proteome</keyword>
<protein>
    <submittedName>
        <fullName evidence="2">Uncharacterized protein</fullName>
    </submittedName>
</protein>
<accession>K3Y095</accession>
<dbReference type="InParanoid" id="K3Y095"/>
<dbReference type="EnsemblPlants" id="KQL11839">
    <property type="protein sequence ID" value="KQL11839"/>
    <property type="gene ID" value="SETIT_007606mg"/>
</dbReference>
<feature type="region of interest" description="Disordered" evidence="1">
    <location>
        <begin position="30"/>
        <end position="59"/>
    </location>
</feature>
<proteinExistence type="predicted"/>